<dbReference type="PANTHER" id="PTHR44103">
    <property type="entry name" value="PROPROTEIN CONVERTASE P"/>
    <property type="match status" value="1"/>
</dbReference>
<evidence type="ECO:0000256" key="2">
    <source>
        <dbReference type="ARBA" id="ARBA00022737"/>
    </source>
</evidence>
<keyword evidence="3" id="KW-0106">Calcium</keyword>
<proteinExistence type="predicted"/>
<dbReference type="InterPro" id="IPR028994">
    <property type="entry name" value="Integrin_alpha_N"/>
</dbReference>
<feature type="non-terminal residue" evidence="5">
    <location>
        <position position="325"/>
    </location>
</feature>
<evidence type="ECO:0000256" key="1">
    <source>
        <dbReference type="ARBA" id="ARBA00022729"/>
    </source>
</evidence>
<dbReference type="Pfam" id="PF03160">
    <property type="entry name" value="Calx-beta"/>
    <property type="match status" value="1"/>
</dbReference>
<dbReference type="InterPro" id="IPR013517">
    <property type="entry name" value="FG-GAP"/>
</dbReference>
<dbReference type="Pfam" id="PF13517">
    <property type="entry name" value="FG-GAP_3"/>
    <property type="match status" value="2"/>
</dbReference>
<dbReference type="Gene3D" id="2.60.40.2030">
    <property type="match status" value="1"/>
</dbReference>
<dbReference type="InterPro" id="IPR038081">
    <property type="entry name" value="CalX-like_sf"/>
</dbReference>
<dbReference type="PANTHER" id="PTHR44103:SF1">
    <property type="entry name" value="PROPROTEIN CONVERTASE P"/>
    <property type="match status" value="1"/>
</dbReference>
<dbReference type="InterPro" id="IPR003644">
    <property type="entry name" value="Calx_beta"/>
</dbReference>
<dbReference type="EMBL" id="UINC01074932">
    <property type="protein sequence ID" value="SVC12617.1"/>
    <property type="molecule type" value="Genomic_DNA"/>
</dbReference>
<evidence type="ECO:0000256" key="3">
    <source>
        <dbReference type="ARBA" id="ARBA00022837"/>
    </source>
</evidence>
<organism evidence="5">
    <name type="scientific">marine metagenome</name>
    <dbReference type="NCBI Taxonomy" id="408172"/>
    <lineage>
        <taxon>unclassified sequences</taxon>
        <taxon>metagenomes</taxon>
        <taxon>ecological metagenomes</taxon>
    </lineage>
</organism>
<evidence type="ECO:0000313" key="5">
    <source>
        <dbReference type="EMBL" id="SVC12617.1"/>
    </source>
</evidence>
<dbReference type="GO" id="GO:0007154">
    <property type="term" value="P:cell communication"/>
    <property type="evidence" value="ECO:0007669"/>
    <property type="project" value="InterPro"/>
</dbReference>
<gene>
    <name evidence="5" type="ORF">METZ01_LOCUS265471</name>
</gene>
<dbReference type="GO" id="GO:0016020">
    <property type="term" value="C:membrane"/>
    <property type="evidence" value="ECO:0007669"/>
    <property type="project" value="InterPro"/>
</dbReference>
<reference evidence="5" key="1">
    <citation type="submission" date="2018-05" db="EMBL/GenBank/DDBJ databases">
        <authorList>
            <person name="Lanie J.A."/>
            <person name="Ng W.-L."/>
            <person name="Kazmierczak K.M."/>
            <person name="Andrzejewski T.M."/>
            <person name="Davidsen T.M."/>
            <person name="Wayne K.J."/>
            <person name="Tettelin H."/>
            <person name="Glass J.I."/>
            <person name="Rusch D."/>
            <person name="Podicherti R."/>
            <person name="Tsui H.-C.T."/>
            <person name="Winkler M.E."/>
        </authorList>
    </citation>
    <scope>NUCLEOTIDE SEQUENCE</scope>
</reference>
<protein>
    <recommendedName>
        <fullName evidence="4">Calx-beta domain-containing protein</fullName>
    </recommendedName>
</protein>
<dbReference type="SUPFAM" id="SSF69318">
    <property type="entry name" value="Integrin alpha N-terminal domain"/>
    <property type="match status" value="1"/>
</dbReference>
<evidence type="ECO:0000259" key="4">
    <source>
        <dbReference type="Pfam" id="PF03160"/>
    </source>
</evidence>
<keyword evidence="2" id="KW-0677">Repeat</keyword>
<keyword evidence="1" id="KW-0732">Signal</keyword>
<accession>A0A382JNG0</accession>
<sequence>MDGDGDLDIVSASTNDDTIAWYENDGAANPSWTAANIDTNAVYAEDVYVADMDGDGDLDIVSASLNDDTIAWYENDGAANPTWAAADIATSADGAHGVHVADMDGDGDLDIVSASYADDTIAWYENDGAADPSWSAADIATSYEGATDVHVADMDGDGDLDIISASTNDSTIAWYENDGASDPSWSAVNIATSAAGAYDVHVADMDGDGDLDIVSASYSDDTIAWYESNAADNNLDADAVAGVDYTAASGTLTFDAGDTTATFTVPVLADSAPENNETATMTLSSASNATLSDATGTLTITDDDSISFTGANIATSADGAWGIYV</sequence>
<dbReference type="AlphaFoldDB" id="A0A382JNG0"/>
<name>A0A382JNG0_9ZZZZ</name>
<feature type="domain" description="Calx-beta" evidence="4">
    <location>
        <begin position="236"/>
        <end position="304"/>
    </location>
</feature>